<sequence>MTAFNVYPFLKISNNVPVLSKFLHESVDDLIGKSTLNFNNYNSDIEWTPEDFEKAKKEIQNLYRNAINNKEFKLDIKDVNSEVIKLIEDCFTVRKSEIIQKVLKDGIVKNGHNLVDNIDWRLKWVMGSSKLATIREPLLQVDLHCTKFDREENEMKNNTVNFEMDIKQVNNLINELSSVQKELEHS</sequence>
<dbReference type="EMBL" id="OV121135">
    <property type="protein sequence ID" value="CAH0555472.1"/>
    <property type="molecule type" value="Genomic_DNA"/>
</dbReference>
<reference evidence="2" key="1">
    <citation type="submission" date="2021-12" db="EMBL/GenBank/DDBJ databases">
        <authorList>
            <person name="King R."/>
        </authorList>
    </citation>
    <scope>NUCLEOTIDE SEQUENCE</scope>
</reference>
<accession>A0A9P0B4L3</accession>
<dbReference type="Pfam" id="PF07258">
    <property type="entry name" value="COMM_domain"/>
    <property type="match status" value="1"/>
</dbReference>
<keyword evidence="3" id="KW-1185">Reference proteome</keyword>
<dbReference type="InterPro" id="IPR055184">
    <property type="entry name" value="COMMD8_HN"/>
</dbReference>
<dbReference type="Proteomes" id="UP001154078">
    <property type="component" value="Chromosome 4"/>
</dbReference>
<evidence type="ECO:0000259" key="1">
    <source>
        <dbReference type="PROSITE" id="PS51269"/>
    </source>
</evidence>
<organism evidence="2 3">
    <name type="scientific">Brassicogethes aeneus</name>
    <name type="common">Rape pollen beetle</name>
    <name type="synonym">Meligethes aeneus</name>
    <dbReference type="NCBI Taxonomy" id="1431903"/>
    <lineage>
        <taxon>Eukaryota</taxon>
        <taxon>Metazoa</taxon>
        <taxon>Ecdysozoa</taxon>
        <taxon>Arthropoda</taxon>
        <taxon>Hexapoda</taxon>
        <taxon>Insecta</taxon>
        <taxon>Pterygota</taxon>
        <taxon>Neoptera</taxon>
        <taxon>Endopterygota</taxon>
        <taxon>Coleoptera</taxon>
        <taxon>Polyphaga</taxon>
        <taxon>Cucujiformia</taxon>
        <taxon>Nitidulidae</taxon>
        <taxon>Meligethinae</taxon>
        <taxon>Brassicogethes</taxon>
    </lineage>
</organism>
<protein>
    <recommendedName>
        <fullName evidence="1">COMM domain-containing protein</fullName>
    </recommendedName>
</protein>
<dbReference type="InterPro" id="IPR017920">
    <property type="entry name" value="COMM"/>
</dbReference>
<evidence type="ECO:0000313" key="3">
    <source>
        <dbReference type="Proteomes" id="UP001154078"/>
    </source>
</evidence>
<dbReference type="PROSITE" id="PS51269">
    <property type="entry name" value="COMM"/>
    <property type="match status" value="1"/>
</dbReference>
<feature type="domain" description="COMM" evidence="1">
    <location>
        <begin position="114"/>
        <end position="186"/>
    </location>
</feature>
<name>A0A9P0B4L3_BRAAE</name>
<evidence type="ECO:0000313" key="2">
    <source>
        <dbReference type="EMBL" id="CAH0555472.1"/>
    </source>
</evidence>
<proteinExistence type="predicted"/>
<dbReference type="Pfam" id="PF22838">
    <property type="entry name" value="COMMD8_HN"/>
    <property type="match status" value="1"/>
</dbReference>
<dbReference type="AlphaFoldDB" id="A0A9P0B4L3"/>
<dbReference type="OrthoDB" id="64318at2759"/>
<gene>
    <name evidence="2" type="ORF">MELIAE_LOCUS6841</name>
</gene>